<gene>
    <name evidence="3" type="ORF">SteCoe_24288</name>
</gene>
<dbReference type="InterPro" id="IPR000582">
    <property type="entry name" value="Acyl-CoA-binding_protein"/>
</dbReference>
<dbReference type="OrthoDB" id="346910at2759"/>
<keyword evidence="4" id="KW-1185">Reference proteome</keyword>
<dbReference type="GO" id="GO:0005737">
    <property type="term" value="C:cytoplasm"/>
    <property type="evidence" value="ECO:0007669"/>
    <property type="project" value="TreeGrafter"/>
</dbReference>
<comment type="caution">
    <text evidence="3">The sequence shown here is derived from an EMBL/GenBank/DDBJ whole genome shotgun (WGS) entry which is preliminary data.</text>
</comment>
<dbReference type="GO" id="GO:0006631">
    <property type="term" value="P:fatty acid metabolic process"/>
    <property type="evidence" value="ECO:0007669"/>
    <property type="project" value="TreeGrafter"/>
</dbReference>
<dbReference type="PANTHER" id="PTHR23310:SF77">
    <property type="entry name" value="LD25952P"/>
    <property type="match status" value="1"/>
</dbReference>
<dbReference type="GO" id="GO:0000062">
    <property type="term" value="F:fatty-acyl-CoA binding"/>
    <property type="evidence" value="ECO:0007669"/>
    <property type="project" value="InterPro"/>
</dbReference>
<dbReference type="InterPro" id="IPR035984">
    <property type="entry name" value="Acyl-CoA-binding_sf"/>
</dbReference>
<protein>
    <recommendedName>
        <fullName evidence="2">ACB domain-containing protein</fullName>
    </recommendedName>
</protein>
<sequence length="93" mass="10744">MVEQEFKAALNYIKDSKNPPLDTNNEQKLDFYALFKQSTDGAPKGSAPSRLKVVERAKFMAWKAREKLTKEQAMQEYVNLLTKLAPNWKKPKI</sequence>
<evidence type="ECO:0000313" key="3">
    <source>
        <dbReference type="EMBL" id="OMJ76346.1"/>
    </source>
</evidence>
<dbReference type="PROSITE" id="PS51228">
    <property type="entry name" value="ACB_2"/>
    <property type="match status" value="1"/>
</dbReference>
<name>A0A1R2BHU0_9CILI</name>
<organism evidence="3 4">
    <name type="scientific">Stentor coeruleus</name>
    <dbReference type="NCBI Taxonomy" id="5963"/>
    <lineage>
        <taxon>Eukaryota</taxon>
        <taxon>Sar</taxon>
        <taxon>Alveolata</taxon>
        <taxon>Ciliophora</taxon>
        <taxon>Postciliodesmatophora</taxon>
        <taxon>Heterotrichea</taxon>
        <taxon>Heterotrichida</taxon>
        <taxon>Stentoridae</taxon>
        <taxon>Stentor</taxon>
    </lineage>
</organism>
<dbReference type="Gene3D" id="1.20.80.10">
    <property type="match status" value="1"/>
</dbReference>
<dbReference type="Proteomes" id="UP000187209">
    <property type="component" value="Unassembled WGS sequence"/>
</dbReference>
<dbReference type="Pfam" id="PF00887">
    <property type="entry name" value="ACBP"/>
    <property type="match status" value="1"/>
</dbReference>
<dbReference type="PRINTS" id="PR00689">
    <property type="entry name" value="ACOABINDINGP"/>
</dbReference>
<feature type="domain" description="ACB" evidence="2">
    <location>
        <begin position="2"/>
        <end position="90"/>
    </location>
</feature>
<keyword evidence="1" id="KW-0446">Lipid-binding</keyword>
<evidence type="ECO:0000259" key="2">
    <source>
        <dbReference type="PROSITE" id="PS51228"/>
    </source>
</evidence>
<accession>A0A1R2BHU0</accession>
<proteinExistence type="predicted"/>
<evidence type="ECO:0000313" key="4">
    <source>
        <dbReference type="Proteomes" id="UP000187209"/>
    </source>
</evidence>
<dbReference type="SUPFAM" id="SSF47027">
    <property type="entry name" value="Acyl-CoA binding protein"/>
    <property type="match status" value="1"/>
</dbReference>
<dbReference type="PANTHER" id="PTHR23310">
    <property type="entry name" value="ACYL-COA-BINDING PROTEIN, ACBP"/>
    <property type="match status" value="1"/>
</dbReference>
<dbReference type="AlphaFoldDB" id="A0A1R2BHU0"/>
<dbReference type="InterPro" id="IPR014352">
    <property type="entry name" value="FERM/acyl-CoA-bd_prot_sf"/>
</dbReference>
<reference evidence="3 4" key="1">
    <citation type="submission" date="2016-11" db="EMBL/GenBank/DDBJ databases">
        <title>The macronuclear genome of Stentor coeruleus: a giant cell with tiny introns.</title>
        <authorList>
            <person name="Slabodnick M."/>
            <person name="Ruby J.G."/>
            <person name="Reiff S.B."/>
            <person name="Swart E.C."/>
            <person name="Gosai S."/>
            <person name="Prabakaran S."/>
            <person name="Witkowska E."/>
            <person name="Larue G.E."/>
            <person name="Fisher S."/>
            <person name="Freeman R.M."/>
            <person name="Gunawardena J."/>
            <person name="Chu W."/>
            <person name="Stover N.A."/>
            <person name="Gregory B.D."/>
            <person name="Nowacki M."/>
            <person name="Derisi J."/>
            <person name="Roy S.W."/>
            <person name="Marshall W.F."/>
            <person name="Sood P."/>
        </authorList>
    </citation>
    <scope>NUCLEOTIDE SEQUENCE [LARGE SCALE GENOMIC DNA]</scope>
    <source>
        <strain evidence="3">WM001</strain>
    </source>
</reference>
<dbReference type="EMBL" id="MPUH01000636">
    <property type="protein sequence ID" value="OMJ76346.1"/>
    <property type="molecule type" value="Genomic_DNA"/>
</dbReference>
<evidence type="ECO:0000256" key="1">
    <source>
        <dbReference type="ARBA" id="ARBA00023121"/>
    </source>
</evidence>